<dbReference type="InterPro" id="IPR027417">
    <property type="entry name" value="P-loop_NTPase"/>
</dbReference>
<dbReference type="EMBL" id="CP029358">
    <property type="protein sequence ID" value="AWK90041.1"/>
    <property type="molecule type" value="Genomic_DNA"/>
</dbReference>
<keyword evidence="2" id="KW-0808">Transferase</keyword>
<proteinExistence type="inferred from homology"/>
<dbReference type="OrthoDB" id="9775224at2"/>
<gene>
    <name evidence="5" type="ORF">DEW08_29045</name>
</gene>
<evidence type="ECO:0000256" key="2">
    <source>
        <dbReference type="ARBA" id="ARBA00022679"/>
    </source>
</evidence>
<keyword evidence="5" id="KW-0614">Plasmid</keyword>
<dbReference type="InterPro" id="IPR016898">
    <property type="entry name" value="Polyphosphate_phosphotransfera"/>
</dbReference>
<dbReference type="PANTHER" id="PTHR34383:SF3">
    <property type="entry name" value="POLYPHOSPHATE:AMP PHOSPHOTRANSFERASE"/>
    <property type="match status" value="1"/>
</dbReference>
<evidence type="ECO:0000256" key="3">
    <source>
        <dbReference type="ARBA" id="ARBA00022777"/>
    </source>
</evidence>
<comment type="similarity">
    <text evidence="1">Belongs to the polyphosphate kinase 2 (PPK2) family. Class I subfamily.</text>
</comment>
<dbReference type="Proteomes" id="UP000245629">
    <property type="component" value="Plasmid unnamed3"/>
</dbReference>
<dbReference type="PANTHER" id="PTHR34383">
    <property type="entry name" value="POLYPHOSPHATE:AMP PHOSPHOTRANSFERASE-RELATED"/>
    <property type="match status" value="1"/>
</dbReference>
<sequence length="285" mass="33325">MAEKNGSDKTGKPKKIRLDKLDMADARIDSAEEYDRRLGKLQKELLHIQQTYWHEKRRAVLVFEGWDAGGKGGAIRRLTEPLDPRGFHVWPISAPTAEEQGKHYLYRFWTKLPARGTFAIFDRSWYGRVLVERVEKLATREQWKRAYDEINEFERLLTDDGVRIIKIFMHITAEEQLNRFRERLTNPYKRWKLTEEDLRNRARWDDYVKATEDMFDHTSTERAPWHAIPANSKWYARLRVLEIVTKALKEGVNIAPPPMDQDVARSAAELLGVHISQVMAPAKAG</sequence>
<evidence type="ECO:0000313" key="5">
    <source>
        <dbReference type="EMBL" id="AWK90041.1"/>
    </source>
</evidence>
<feature type="domain" description="Polyphosphate kinase-2-related" evidence="4">
    <location>
        <begin position="30"/>
        <end position="250"/>
    </location>
</feature>
<evidence type="ECO:0000256" key="1">
    <source>
        <dbReference type="ARBA" id="ARBA00009924"/>
    </source>
</evidence>
<keyword evidence="6" id="KW-1185">Reference proteome</keyword>
<dbReference type="RefSeq" id="WP_109333954.1">
    <property type="nucleotide sequence ID" value="NZ_CP029358.1"/>
</dbReference>
<geneLocation type="plasmid" evidence="5 6">
    <name>unnamed3</name>
</geneLocation>
<reference evidence="6" key="1">
    <citation type="submission" date="2018-05" db="EMBL/GenBank/DDBJ databases">
        <title>Azospirillum thermophila sp. nov., a novel isolated from hot spring.</title>
        <authorList>
            <person name="Zhao Z."/>
        </authorList>
    </citation>
    <scope>NUCLEOTIDE SEQUENCE [LARGE SCALE GENOMIC DNA]</scope>
    <source>
        <strain evidence="6">CFH 70021</strain>
        <plasmid evidence="6">unnamed3</plasmid>
    </source>
</reference>
<dbReference type="NCBIfam" id="TIGR03709">
    <property type="entry name" value="PPK2_rel_1"/>
    <property type="match status" value="1"/>
</dbReference>
<dbReference type="PIRSF" id="PIRSF028756">
    <property type="entry name" value="PPK2_prd"/>
    <property type="match status" value="1"/>
</dbReference>
<evidence type="ECO:0000259" key="4">
    <source>
        <dbReference type="Pfam" id="PF03976"/>
    </source>
</evidence>
<keyword evidence="3 5" id="KW-0418">Kinase</keyword>
<dbReference type="GO" id="GO:0008976">
    <property type="term" value="F:polyphosphate kinase activity"/>
    <property type="evidence" value="ECO:0007669"/>
    <property type="project" value="InterPro"/>
</dbReference>
<dbReference type="Pfam" id="PF03976">
    <property type="entry name" value="PPK2"/>
    <property type="match status" value="1"/>
</dbReference>
<accession>A0A2S2CZV2</accession>
<dbReference type="KEGG" id="azz:DEW08_29045"/>
<dbReference type="InterPro" id="IPR022300">
    <property type="entry name" value="PPK2-rel_1"/>
</dbReference>
<dbReference type="SUPFAM" id="SSF52540">
    <property type="entry name" value="P-loop containing nucleoside triphosphate hydrolases"/>
    <property type="match status" value="1"/>
</dbReference>
<evidence type="ECO:0000313" key="6">
    <source>
        <dbReference type="Proteomes" id="UP000245629"/>
    </source>
</evidence>
<dbReference type="Gene3D" id="3.40.50.300">
    <property type="entry name" value="P-loop containing nucleotide triphosphate hydrolases"/>
    <property type="match status" value="1"/>
</dbReference>
<protein>
    <submittedName>
        <fullName evidence="5">Polyphosphate kinase</fullName>
    </submittedName>
</protein>
<organism evidence="5 6">
    <name type="scientific">Azospirillum thermophilum</name>
    <dbReference type="NCBI Taxonomy" id="2202148"/>
    <lineage>
        <taxon>Bacteria</taxon>
        <taxon>Pseudomonadati</taxon>
        <taxon>Pseudomonadota</taxon>
        <taxon>Alphaproteobacteria</taxon>
        <taxon>Rhodospirillales</taxon>
        <taxon>Azospirillaceae</taxon>
        <taxon>Azospirillum</taxon>
    </lineage>
</organism>
<dbReference type="AlphaFoldDB" id="A0A2S2CZV2"/>
<name>A0A2S2CZV2_9PROT</name>
<dbReference type="InterPro" id="IPR022488">
    <property type="entry name" value="PPK2-related"/>
</dbReference>
<dbReference type="GO" id="GO:0006797">
    <property type="term" value="P:polyphosphate metabolic process"/>
    <property type="evidence" value="ECO:0007669"/>
    <property type="project" value="InterPro"/>
</dbReference>